<keyword evidence="4" id="KW-1185">Reference proteome</keyword>
<feature type="domain" description="Secretion system C-terminal sorting" evidence="2">
    <location>
        <begin position="347"/>
        <end position="419"/>
    </location>
</feature>
<feature type="signal peptide" evidence="1">
    <location>
        <begin position="1"/>
        <end position="20"/>
    </location>
</feature>
<dbReference type="InterPro" id="IPR012332">
    <property type="entry name" value="Autotransporter_pectin_lyase_C"/>
</dbReference>
<dbReference type="EMBL" id="RQJP01000001">
    <property type="protein sequence ID" value="RRB17852.1"/>
    <property type="molecule type" value="Genomic_DNA"/>
</dbReference>
<dbReference type="Gene3D" id="2.160.20.20">
    <property type="match status" value="1"/>
</dbReference>
<dbReference type="InterPro" id="IPR011050">
    <property type="entry name" value="Pectin_lyase_fold/virulence"/>
</dbReference>
<name>A0A3P1CWR6_9BACT</name>
<evidence type="ECO:0000259" key="2">
    <source>
        <dbReference type="Pfam" id="PF18962"/>
    </source>
</evidence>
<evidence type="ECO:0000256" key="1">
    <source>
        <dbReference type="SAM" id="SignalP"/>
    </source>
</evidence>
<keyword evidence="1" id="KW-0732">Signal</keyword>
<dbReference type="Gene3D" id="2.60.40.10">
    <property type="entry name" value="Immunoglobulins"/>
    <property type="match status" value="1"/>
</dbReference>
<dbReference type="InterPro" id="IPR013783">
    <property type="entry name" value="Ig-like_fold"/>
</dbReference>
<dbReference type="AlphaFoldDB" id="A0A3P1CWR6"/>
<reference evidence="3 4" key="1">
    <citation type="submission" date="2018-11" db="EMBL/GenBank/DDBJ databases">
        <authorList>
            <person name="Zhou Z."/>
            <person name="Wang G."/>
        </authorList>
    </citation>
    <scope>NUCLEOTIDE SEQUENCE [LARGE SCALE GENOMIC DNA]</scope>
    <source>
        <strain evidence="3 4">KCTC42998</strain>
    </source>
</reference>
<dbReference type="Pfam" id="PF18962">
    <property type="entry name" value="Por_Secre_tail"/>
    <property type="match status" value="1"/>
</dbReference>
<proteinExistence type="predicted"/>
<evidence type="ECO:0000313" key="3">
    <source>
        <dbReference type="EMBL" id="RRB17852.1"/>
    </source>
</evidence>
<sequence length="421" mass="45075">MKIIHLFVLVILLFPAVCYGQCAPPTPSCAGCVALTTGNQTLSSGTYCITAAVSNLTIQAGAVVCLSAPGSISNSNLSGGVLVYNSGTLSNFNANSGDLRILGTLSNPSNTSFNGARVIVENGGVLTMNSLDVNYALVVNGGTVNTTGLFRINGSGSVCMANMGQIHTQYFQNNSTNGTTALSTKGCISIAQPQNGQTNLNNTLTNSSNVLVCLPGSYTPSNLGSATVTTNCTDCAAALPVAYAYFRAQPQQNGVRLEWQTANELNHSHFIVERSKNALDFVPISGQVVDPFGSQEGKKIYRYIDHEVAQGTFYYRLKQVDTDGQFAYSKLLAVSLGDQSPVVRLVPNPMVDQLKIGFEADETGMVDIELSDISGKQWLTQRSLKTEKSHLQTLSVQQLPRGLYLVTIRLGNQYFIRKVLK</sequence>
<dbReference type="NCBIfam" id="TIGR04183">
    <property type="entry name" value="Por_Secre_tail"/>
    <property type="match status" value="1"/>
</dbReference>
<dbReference type="InterPro" id="IPR026444">
    <property type="entry name" value="Secre_tail"/>
</dbReference>
<accession>A0A3P1CWR6</accession>
<organism evidence="3 4">
    <name type="scientific">Larkinella knui</name>
    <dbReference type="NCBI Taxonomy" id="2025310"/>
    <lineage>
        <taxon>Bacteria</taxon>
        <taxon>Pseudomonadati</taxon>
        <taxon>Bacteroidota</taxon>
        <taxon>Cytophagia</taxon>
        <taxon>Cytophagales</taxon>
        <taxon>Spirosomataceae</taxon>
        <taxon>Larkinella</taxon>
    </lineage>
</organism>
<comment type="caution">
    <text evidence="3">The sequence shown here is derived from an EMBL/GenBank/DDBJ whole genome shotgun (WGS) entry which is preliminary data.</text>
</comment>
<dbReference type="RefSeq" id="WP_124904868.1">
    <property type="nucleotide sequence ID" value="NZ_RQJP01000001.1"/>
</dbReference>
<dbReference type="SUPFAM" id="SSF51126">
    <property type="entry name" value="Pectin lyase-like"/>
    <property type="match status" value="1"/>
</dbReference>
<gene>
    <name evidence="3" type="ORF">EHT87_06135</name>
</gene>
<evidence type="ECO:0000313" key="4">
    <source>
        <dbReference type="Proteomes" id="UP000274271"/>
    </source>
</evidence>
<feature type="chain" id="PRO_5018254158" evidence="1">
    <location>
        <begin position="21"/>
        <end position="421"/>
    </location>
</feature>
<dbReference type="Proteomes" id="UP000274271">
    <property type="component" value="Unassembled WGS sequence"/>
</dbReference>
<protein>
    <submittedName>
        <fullName evidence="3">T9SS C-terminal target domain-containing protein</fullName>
    </submittedName>
</protein>
<dbReference type="OrthoDB" id="938768at2"/>